<dbReference type="EMBL" id="JABJWC010000037">
    <property type="protein sequence ID" value="NPC67293.1"/>
    <property type="molecule type" value="Genomic_DNA"/>
</dbReference>
<gene>
    <name evidence="1" type="ORF">HNW77_13050</name>
</gene>
<dbReference type="Proteomes" id="UP000623090">
    <property type="component" value="Unassembled WGS sequence"/>
</dbReference>
<comment type="caution">
    <text evidence="1">The sequence shown here is derived from an EMBL/GenBank/DDBJ whole genome shotgun (WGS) entry which is preliminary data.</text>
</comment>
<dbReference type="InterPro" id="IPR036909">
    <property type="entry name" value="Cyt_c-like_dom_sf"/>
</dbReference>
<protein>
    <recommendedName>
        <fullName evidence="3">Cytochrome c domain-containing protein</fullName>
    </recommendedName>
</protein>
<dbReference type="Gene3D" id="1.10.760.10">
    <property type="entry name" value="Cytochrome c-like domain"/>
    <property type="match status" value="1"/>
</dbReference>
<evidence type="ECO:0008006" key="3">
    <source>
        <dbReference type="Google" id="ProtNLM"/>
    </source>
</evidence>
<dbReference type="SUPFAM" id="SSF46626">
    <property type="entry name" value="Cytochrome c"/>
    <property type="match status" value="1"/>
</dbReference>
<evidence type="ECO:0000313" key="1">
    <source>
        <dbReference type="EMBL" id="NPC67293.1"/>
    </source>
</evidence>
<name>A0ABX2AG30_9PROT</name>
<organism evidence="1 2">
    <name type="scientific">Komagataeibacter melomenusus</name>
    <dbReference type="NCBI Taxonomy" id="2766578"/>
    <lineage>
        <taxon>Bacteria</taxon>
        <taxon>Pseudomonadati</taxon>
        <taxon>Pseudomonadota</taxon>
        <taxon>Alphaproteobacteria</taxon>
        <taxon>Acetobacterales</taxon>
        <taxon>Acetobacteraceae</taxon>
        <taxon>Komagataeibacter</taxon>
    </lineage>
</organism>
<proteinExistence type="predicted"/>
<keyword evidence="2" id="KW-1185">Reference proteome</keyword>
<evidence type="ECO:0000313" key="2">
    <source>
        <dbReference type="Proteomes" id="UP000623090"/>
    </source>
</evidence>
<accession>A0ABX2AG30</accession>
<reference evidence="1 2" key="1">
    <citation type="journal article" date="2020" name="Microorganisms">
        <title>Description of Komagataeibacter melaceti sp. nov. and Komagataeibacter melomenusus sp. nov. Isolated from Apple Cider Vinegar.</title>
        <authorList>
            <person name="Maric L."/>
            <person name="Cleenwerck I."/>
            <person name="Accetto T."/>
            <person name="Vandamme P."/>
            <person name="Trcek J."/>
        </authorList>
    </citation>
    <scope>NUCLEOTIDE SEQUENCE [LARGE SCALE GENOMIC DNA]</scope>
    <source>
        <strain evidence="1 2">AV436</strain>
    </source>
</reference>
<sequence length="67" mass="7213">MACHGDNAVSGGVLPDLRWSGTLENAEGFNNVVGRGVLTNYGMVGFDKVLTPAEIEDIRMFLISRSN</sequence>